<comment type="similarity">
    <text evidence="2">Belongs to the TMEM175 family.</text>
</comment>
<dbReference type="PANTHER" id="PTHR31462">
    <property type="entry name" value="ENDOSOMAL/LYSOSOMAL POTASSIUM CHANNEL TMEM175"/>
    <property type="match status" value="1"/>
</dbReference>
<organism evidence="14 15">
    <name type="scientific">Sphingobacterium athyrii</name>
    <dbReference type="NCBI Taxonomy" id="2152717"/>
    <lineage>
        <taxon>Bacteria</taxon>
        <taxon>Pseudomonadati</taxon>
        <taxon>Bacteroidota</taxon>
        <taxon>Sphingobacteriia</taxon>
        <taxon>Sphingobacteriales</taxon>
        <taxon>Sphingobacteriaceae</taxon>
        <taxon>Sphingobacterium</taxon>
    </lineage>
</organism>
<evidence type="ECO:0000256" key="8">
    <source>
        <dbReference type="ARBA" id="ARBA00022989"/>
    </source>
</evidence>
<feature type="transmembrane region" description="Helical" evidence="13">
    <location>
        <begin position="6"/>
        <end position="27"/>
    </location>
</feature>
<evidence type="ECO:0000256" key="3">
    <source>
        <dbReference type="ARBA" id="ARBA00022448"/>
    </source>
</evidence>
<dbReference type="EMBL" id="QCXX01000012">
    <property type="protein sequence ID" value="PUV21196.1"/>
    <property type="molecule type" value="Genomic_DNA"/>
</dbReference>
<gene>
    <name evidence="14" type="ORF">DCO56_28625</name>
</gene>
<evidence type="ECO:0000256" key="6">
    <source>
        <dbReference type="ARBA" id="ARBA00022826"/>
    </source>
</evidence>
<feature type="transmembrane region" description="Helical" evidence="13">
    <location>
        <begin position="105"/>
        <end position="127"/>
    </location>
</feature>
<dbReference type="OrthoDB" id="7626281at2"/>
<comment type="catalytic activity">
    <reaction evidence="12">
        <text>K(+)(in) = K(+)(out)</text>
        <dbReference type="Rhea" id="RHEA:29463"/>
        <dbReference type="ChEBI" id="CHEBI:29103"/>
    </reaction>
</comment>
<dbReference type="GO" id="GO:0016020">
    <property type="term" value="C:membrane"/>
    <property type="evidence" value="ECO:0007669"/>
    <property type="project" value="UniProtKB-SubCell"/>
</dbReference>
<comment type="caution">
    <text evidence="14">The sequence shown here is derived from an EMBL/GenBank/DDBJ whole genome shotgun (WGS) entry which is preliminary data.</text>
</comment>
<dbReference type="InterPro" id="IPR010617">
    <property type="entry name" value="TMEM175-like"/>
</dbReference>
<comment type="subcellular location">
    <subcellularLocation>
        <location evidence="1">Membrane</location>
        <topology evidence="1">Multi-pass membrane protein</topology>
    </subcellularLocation>
</comment>
<reference evidence="14 15" key="1">
    <citation type="submission" date="2018-04" db="EMBL/GenBank/DDBJ databases">
        <title>Sphingobacterium sp. M46 Genome.</title>
        <authorList>
            <person name="Cheng J."/>
            <person name="Li Y."/>
        </authorList>
    </citation>
    <scope>NUCLEOTIDE SEQUENCE [LARGE SCALE GENOMIC DNA]</scope>
    <source>
        <strain evidence="14 15">M46</strain>
    </source>
</reference>
<evidence type="ECO:0000256" key="9">
    <source>
        <dbReference type="ARBA" id="ARBA00023065"/>
    </source>
</evidence>
<evidence type="ECO:0000256" key="12">
    <source>
        <dbReference type="ARBA" id="ARBA00034430"/>
    </source>
</evidence>
<keyword evidence="11" id="KW-0407">Ion channel</keyword>
<evidence type="ECO:0000256" key="7">
    <source>
        <dbReference type="ARBA" id="ARBA00022958"/>
    </source>
</evidence>
<proteinExistence type="inferred from homology"/>
<dbReference type="AlphaFoldDB" id="A0A363NK53"/>
<evidence type="ECO:0000256" key="5">
    <source>
        <dbReference type="ARBA" id="ARBA00022692"/>
    </source>
</evidence>
<evidence type="ECO:0000256" key="4">
    <source>
        <dbReference type="ARBA" id="ARBA00022538"/>
    </source>
</evidence>
<keyword evidence="7" id="KW-0630">Potassium</keyword>
<evidence type="ECO:0008006" key="16">
    <source>
        <dbReference type="Google" id="ProtNLM"/>
    </source>
</evidence>
<keyword evidence="3" id="KW-0813">Transport</keyword>
<dbReference type="PANTHER" id="PTHR31462:SF5">
    <property type="entry name" value="ENDOSOMAL_LYSOSOMAL PROTON CHANNEL TMEM175"/>
    <property type="match status" value="1"/>
</dbReference>
<keyword evidence="4" id="KW-0633">Potassium transport</keyword>
<keyword evidence="5 13" id="KW-0812">Transmembrane</keyword>
<keyword evidence="8 13" id="KW-1133">Transmembrane helix</keyword>
<feature type="transmembrane region" description="Helical" evidence="13">
    <location>
        <begin position="151"/>
        <end position="180"/>
    </location>
</feature>
<keyword evidence="15" id="KW-1185">Reference proteome</keyword>
<dbReference type="GO" id="GO:0005267">
    <property type="term" value="F:potassium channel activity"/>
    <property type="evidence" value="ECO:0007669"/>
    <property type="project" value="UniProtKB-KW"/>
</dbReference>
<evidence type="ECO:0000256" key="2">
    <source>
        <dbReference type="ARBA" id="ARBA00006920"/>
    </source>
</evidence>
<evidence type="ECO:0000256" key="13">
    <source>
        <dbReference type="SAM" id="Phobius"/>
    </source>
</evidence>
<feature type="transmembrane region" description="Helical" evidence="13">
    <location>
        <begin position="77"/>
        <end position="96"/>
    </location>
</feature>
<evidence type="ECO:0000256" key="10">
    <source>
        <dbReference type="ARBA" id="ARBA00023136"/>
    </source>
</evidence>
<dbReference type="Pfam" id="PF06736">
    <property type="entry name" value="TMEM175"/>
    <property type="match status" value="1"/>
</dbReference>
<dbReference type="RefSeq" id="WP_108637092.1">
    <property type="nucleotide sequence ID" value="NZ_DAMCKI010000026.1"/>
</dbReference>
<keyword evidence="10 13" id="KW-0472">Membrane</keyword>
<feature type="transmembrane region" description="Helical" evidence="13">
    <location>
        <begin position="39"/>
        <end position="57"/>
    </location>
</feature>
<protein>
    <recommendedName>
        <fullName evidence="16">DUF1211 domain-containing protein</fullName>
    </recommendedName>
</protein>
<evidence type="ECO:0000256" key="1">
    <source>
        <dbReference type="ARBA" id="ARBA00004141"/>
    </source>
</evidence>
<sequence>MTKSRLEAFSDGVLAIIITIMVLELKVPEGYTFASLKPLFPKIVSYVVSFVYVGLYWNNHHHLFQIVQKVNGKVLWGNLHLLFWLSLMPLTTNWIGESHFERDPIIAYGVVLIMCSVAYNIVEYFAVQTEGEESALKRAVKSKTKENISTALYFLGIGISFINPYVSLLMYGTVAIMWLIPDRRIETLMKDQ</sequence>
<evidence type="ECO:0000256" key="11">
    <source>
        <dbReference type="ARBA" id="ARBA00023303"/>
    </source>
</evidence>
<evidence type="ECO:0000313" key="15">
    <source>
        <dbReference type="Proteomes" id="UP000250831"/>
    </source>
</evidence>
<evidence type="ECO:0000313" key="14">
    <source>
        <dbReference type="EMBL" id="PUV21196.1"/>
    </source>
</evidence>
<keyword evidence="9" id="KW-0406">Ion transport</keyword>
<dbReference type="Proteomes" id="UP000250831">
    <property type="component" value="Unassembled WGS sequence"/>
</dbReference>
<keyword evidence="6" id="KW-0631">Potassium channel</keyword>
<name>A0A363NK53_9SPHI</name>
<dbReference type="GO" id="GO:0015252">
    <property type="term" value="F:proton channel activity"/>
    <property type="evidence" value="ECO:0007669"/>
    <property type="project" value="InterPro"/>
</dbReference>
<accession>A0A363NK53</accession>